<protein>
    <submittedName>
        <fullName evidence="1">Uncharacterized protein</fullName>
    </submittedName>
</protein>
<dbReference type="Proteomes" id="UP001567572">
    <property type="component" value="Unassembled WGS sequence"/>
</dbReference>
<proteinExistence type="predicted"/>
<evidence type="ECO:0000313" key="2">
    <source>
        <dbReference type="Proteomes" id="UP001567572"/>
    </source>
</evidence>
<organism evidence="1 2">
    <name type="scientific">Halorubrum miltondacostae</name>
    <dbReference type="NCBI Taxonomy" id="3076378"/>
    <lineage>
        <taxon>Archaea</taxon>
        <taxon>Methanobacteriati</taxon>
        <taxon>Methanobacteriota</taxon>
        <taxon>Stenosarchaea group</taxon>
        <taxon>Halobacteria</taxon>
        <taxon>Halobacteriales</taxon>
        <taxon>Haloferacaceae</taxon>
        <taxon>Halorubrum</taxon>
    </lineage>
</organism>
<name>A0ABD5M0N9_9EURY</name>
<reference evidence="1 2" key="1">
    <citation type="submission" date="2024-06" db="EMBL/GenBank/DDBJ databases">
        <title>Halorubrum miltondacostae sp. nov., a potential PHA producer isolated from an inland solar saltern in Rio Maior, Portugal.</title>
        <authorList>
            <person name="Albuquerque L."/>
            <person name="Viver T."/>
            <person name="Barroso C."/>
            <person name="Claudino R."/>
            <person name="Galvan M."/>
            <person name="Simoes G."/>
            <person name="Lobo Da Cunha A."/>
            <person name="Egas C."/>
        </authorList>
    </citation>
    <scope>NUCLEOTIDE SEQUENCE [LARGE SCALE GENOMIC DNA]</scope>
    <source>
        <strain evidence="1 2">RMP-11</strain>
    </source>
</reference>
<dbReference type="EMBL" id="JBEDNY010000002">
    <property type="protein sequence ID" value="MEZ3163819.1"/>
    <property type="molecule type" value="Genomic_DNA"/>
</dbReference>
<evidence type="ECO:0000313" key="1">
    <source>
        <dbReference type="EMBL" id="MEZ3163819.1"/>
    </source>
</evidence>
<dbReference type="AlphaFoldDB" id="A0ABD5M0N9"/>
<comment type="caution">
    <text evidence="1">The sequence shown here is derived from an EMBL/GenBank/DDBJ whole genome shotgun (WGS) entry which is preliminary data.</text>
</comment>
<accession>A0ABD5M0N9</accession>
<gene>
    <name evidence="1" type="ORF">ABNG04_08000</name>
</gene>
<sequence length="101" mass="11334">MDEDIEGDVGSLDIAALEEIREEFLALDGLVDHASFDSLLDPTELRIHVADGIADATWCRFDIRWFDHIPRLNSRESHHGISGRAWPYSFKTHTSQASLAG</sequence>
<keyword evidence="2" id="KW-1185">Reference proteome</keyword>
<dbReference type="RefSeq" id="WP_371161580.1">
    <property type="nucleotide sequence ID" value="NZ_JBEDNX010000002.1"/>
</dbReference>